<keyword evidence="3 5" id="KW-0949">S-adenosyl-L-methionine</keyword>
<protein>
    <submittedName>
        <fullName evidence="7">Methyltransferase domain-containing protein</fullName>
    </submittedName>
</protein>
<dbReference type="AlphaFoldDB" id="A0A6N6VKV9"/>
<dbReference type="InterPro" id="IPR006027">
    <property type="entry name" value="NusB_RsmB_TIM44"/>
</dbReference>
<dbReference type="CDD" id="cd02440">
    <property type="entry name" value="AdoMet_MTases"/>
    <property type="match status" value="1"/>
</dbReference>
<sequence length="441" mass="48078">MNETNNEPGLPARLAAQRLVASVLGKARALDEAFADEVTKGALRDAAAADKGFARAIAGTTLRHLGEIDLIFSRLIEKPLPKRAGPTQTILRTAIAEILFLGVAPHAAVDLAVEAAASDTDARHFKSLVNAALRRLTREADTLRNGIDAERASLPDWLWKSWVKSYGEEAARATIRSQWREAPLDITVKVEADRALWAERLGAKLMPTGSLRLEAGGRIEALPGFEEGAWWVQDLAAAIPARLLGDVKGRDVLDLCAAPGGKTLELASMGANVTALDRSPQRLDRLRRNLARTGLDAGIVVEDAARWQPGRTWDFILLDAPCTATGTARRHPDVLYLKTHADRDRLSALQTRILDHAARLLSVGGTLVYCTCSLERQEGPDQIERFLYRHANFARRPIEAAEVGGLAELVTPEGDLRTLPCHLAEEGGMDGFYAARLIRRT</sequence>
<dbReference type="Gene3D" id="3.40.50.150">
    <property type="entry name" value="Vaccinia Virus protein VP39"/>
    <property type="match status" value="1"/>
</dbReference>
<dbReference type="SUPFAM" id="SSF48013">
    <property type="entry name" value="NusB-like"/>
    <property type="match status" value="1"/>
</dbReference>
<evidence type="ECO:0000256" key="5">
    <source>
        <dbReference type="PROSITE-ProRule" id="PRU01023"/>
    </source>
</evidence>
<dbReference type="Gene3D" id="1.10.940.10">
    <property type="entry name" value="NusB-like"/>
    <property type="match status" value="1"/>
</dbReference>
<dbReference type="InterPro" id="IPR029063">
    <property type="entry name" value="SAM-dependent_MTases_sf"/>
</dbReference>
<evidence type="ECO:0000259" key="6">
    <source>
        <dbReference type="PROSITE" id="PS51686"/>
    </source>
</evidence>
<dbReference type="PANTHER" id="PTHR22807">
    <property type="entry name" value="NOP2 YEAST -RELATED NOL1/NOP2/FMU SUN DOMAIN-CONTAINING"/>
    <property type="match status" value="1"/>
</dbReference>
<dbReference type="GO" id="GO:0006355">
    <property type="term" value="P:regulation of DNA-templated transcription"/>
    <property type="evidence" value="ECO:0007669"/>
    <property type="project" value="InterPro"/>
</dbReference>
<dbReference type="InterPro" id="IPR023267">
    <property type="entry name" value="RCMT"/>
</dbReference>
<feature type="domain" description="SAM-dependent MTase RsmB/NOP-type" evidence="6">
    <location>
        <begin position="146"/>
        <end position="440"/>
    </location>
</feature>
<evidence type="ECO:0000256" key="2">
    <source>
        <dbReference type="ARBA" id="ARBA00022679"/>
    </source>
</evidence>
<dbReference type="Pfam" id="PF01189">
    <property type="entry name" value="Methyltr_RsmB-F"/>
    <property type="match status" value="1"/>
</dbReference>
<evidence type="ECO:0000256" key="1">
    <source>
        <dbReference type="ARBA" id="ARBA00022603"/>
    </source>
</evidence>
<dbReference type="InterPro" id="IPR035926">
    <property type="entry name" value="NusB-like_sf"/>
</dbReference>
<dbReference type="PANTHER" id="PTHR22807:SF61">
    <property type="entry name" value="NOL1_NOP2_SUN FAMILY PROTEIN _ ANTITERMINATION NUSB DOMAIN-CONTAINING PROTEIN"/>
    <property type="match status" value="1"/>
</dbReference>
<dbReference type="GO" id="GO:0001510">
    <property type="term" value="P:RNA methylation"/>
    <property type="evidence" value="ECO:0007669"/>
    <property type="project" value="InterPro"/>
</dbReference>
<dbReference type="GO" id="GO:0008173">
    <property type="term" value="F:RNA methyltransferase activity"/>
    <property type="evidence" value="ECO:0007669"/>
    <property type="project" value="InterPro"/>
</dbReference>
<keyword evidence="1 5" id="KW-0489">Methyltransferase</keyword>
<comment type="similarity">
    <text evidence="5">Belongs to the class I-like SAM-binding methyltransferase superfamily. RsmB/NOP family.</text>
</comment>
<dbReference type="EMBL" id="WESC01000002">
    <property type="protein sequence ID" value="KAB7742305.1"/>
    <property type="molecule type" value="Genomic_DNA"/>
</dbReference>
<feature type="active site" description="Nucleophile" evidence="5">
    <location>
        <position position="372"/>
    </location>
</feature>
<organism evidence="7 8">
    <name type="scientific">Parvibaculum sedimenti</name>
    <dbReference type="NCBI Taxonomy" id="2608632"/>
    <lineage>
        <taxon>Bacteria</taxon>
        <taxon>Pseudomonadati</taxon>
        <taxon>Pseudomonadota</taxon>
        <taxon>Alphaproteobacteria</taxon>
        <taxon>Hyphomicrobiales</taxon>
        <taxon>Parvibaculaceae</taxon>
        <taxon>Parvibaculum</taxon>
    </lineage>
</organism>
<dbReference type="RefSeq" id="WP_152214727.1">
    <property type="nucleotide sequence ID" value="NZ_WESC01000002.1"/>
</dbReference>
<gene>
    <name evidence="7" type="ORF">F2P47_03315</name>
</gene>
<dbReference type="GO" id="GO:0003723">
    <property type="term" value="F:RNA binding"/>
    <property type="evidence" value="ECO:0007669"/>
    <property type="project" value="UniProtKB-UniRule"/>
</dbReference>
<evidence type="ECO:0000313" key="8">
    <source>
        <dbReference type="Proteomes" id="UP000468901"/>
    </source>
</evidence>
<dbReference type="InterPro" id="IPR049560">
    <property type="entry name" value="MeTrfase_RsmB-F_NOP2_cat"/>
</dbReference>
<evidence type="ECO:0000256" key="3">
    <source>
        <dbReference type="ARBA" id="ARBA00022691"/>
    </source>
</evidence>
<feature type="binding site" evidence="5">
    <location>
        <position position="277"/>
    </location>
    <ligand>
        <name>S-adenosyl-L-methionine</name>
        <dbReference type="ChEBI" id="CHEBI:59789"/>
    </ligand>
</feature>
<dbReference type="Pfam" id="PF01029">
    <property type="entry name" value="NusB"/>
    <property type="match status" value="1"/>
</dbReference>
<proteinExistence type="inferred from homology"/>
<dbReference type="InterPro" id="IPR001678">
    <property type="entry name" value="MeTrfase_RsmB-F_NOP2_dom"/>
</dbReference>
<comment type="caution">
    <text evidence="7">The sequence shown here is derived from an EMBL/GenBank/DDBJ whole genome shotgun (WGS) entry which is preliminary data.</text>
</comment>
<dbReference type="Proteomes" id="UP000468901">
    <property type="component" value="Unassembled WGS sequence"/>
</dbReference>
<dbReference type="FunFam" id="3.40.50.150:FF:000257">
    <property type="entry name" value="16S rRNA methyltransferase"/>
    <property type="match status" value="1"/>
</dbReference>
<dbReference type="PROSITE" id="PS51686">
    <property type="entry name" value="SAM_MT_RSMB_NOP"/>
    <property type="match status" value="1"/>
</dbReference>
<keyword evidence="2 5" id="KW-0808">Transferase</keyword>
<keyword evidence="4 5" id="KW-0694">RNA-binding</keyword>
<dbReference type="SUPFAM" id="SSF53335">
    <property type="entry name" value="S-adenosyl-L-methionine-dependent methyltransferases"/>
    <property type="match status" value="1"/>
</dbReference>
<keyword evidence="8" id="KW-1185">Reference proteome</keyword>
<accession>A0A6N6VKV9</accession>
<feature type="binding site" evidence="5">
    <location>
        <position position="303"/>
    </location>
    <ligand>
        <name>S-adenosyl-L-methionine</name>
        <dbReference type="ChEBI" id="CHEBI:59789"/>
    </ligand>
</feature>
<evidence type="ECO:0000313" key="7">
    <source>
        <dbReference type="EMBL" id="KAB7742305.1"/>
    </source>
</evidence>
<dbReference type="PRINTS" id="PR02008">
    <property type="entry name" value="RCMTFAMILY"/>
</dbReference>
<reference evidence="7 8" key="1">
    <citation type="submission" date="2019-09" db="EMBL/GenBank/DDBJ databases">
        <title>Parvibaculum sedimenti sp. nov., isolated from sediment.</title>
        <authorList>
            <person name="Wang Y."/>
        </authorList>
    </citation>
    <scope>NUCLEOTIDE SEQUENCE [LARGE SCALE GENOMIC DNA]</scope>
    <source>
        <strain evidence="7 8">HXT-9</strain>
    </source>
</reference>
<name>A0A6N6VKV9_9HYPH</name>
<feature type="binding site" evidence="5">
    <location>
        <position position="319"/>
    </location>
    <ligand>
        <name>S-adenosyl-L-methionine</name>
        <dbReference type="ChEBI" id="CHEBI:59789"/>
    </ligand>
</feature>
<feature type="binding site" evidence="5">
    <location>
        <begin position="256"/>
        <end position="262"/>
    </location>
    <ligand>
        <name>S-adenosyl-L-methionine</name>
        <dbReference type="ChEBI" id="CHEBI:59789"/>
    </ligand>
</feature>
<evidence type="ECO:0000256" key="4">
    <source>
        <dbReference type="ARBA" id="ARBA00022884"/>
    </source>
</evidence>